<dbReference type="GO" id="GO:0008168">
    <property type="term" value="F:methyltransferase activity"/>
    <property type="evidence" value="ECO:0007669"/>
    <property type="project" value="UniProtKB-KW"/>
</dbReference>
<name>A0A2S7WZG6_9FLAO</name>
<dbReference type="PANTHER" id="PTHR43861:SF1">
    <property type="entry name" value="TRANS-ACONITATE 2-METHYLTRANSFERASE"/>
    <property type="match status" value="1"/>
</dbReference>
<feature type="domain" description="Methyltransferase" evidence="2">
    <location>
        <begin position="89"/>
        <end position="211"/>
    </location>
</feature>
<dbReference type="GO" id="GO:0032259">
    <property type="term" value="P:methylation"/>
    <property type="evidence" value="ECO:0007669"/>
    <property type="project" value="UniProtKB-KW"/>
</dbReference>
<dbReference type="EMBL" id="MSCM01000001">
    <property type="protein sequence ID" value="PQJ82990.1"/>
    <property type="molecule type" value="Genomic_DNA"/>
</dbReference>
<keyword evidence="3" id="KW-0808">Transferase</keyword>
<dbReference type="Proteomes" id="UP000239068">
    <property type="component" value="Unassembled WGS sequence"/>
</dbReference>
<proteinExistence type="predicted"/>
<keyword evidence="4" id="KW-1185">Reference proteome</keyword>
<dbReference type="InterPro" id="IPR029063">
    <property type="entry name" value="SAM-dependent_MTases_sf"/>
</dbReference>
<dbReference type="PANTHER" id="PTHR43861">
    <property type="entry name" value="TRANS-ACONITATE 2-METHYLTRANSFERASE-RELATED"/>
    <property type="match status" value="1"/>
</dbReference>
<organism evidence="3 4">
    <name type="scientific">Polaribacter glomeratus</name>
    <dbReference type="NCBI Taxonomy" id="102"/>
    <lineage>
        <taxon>Bacteria</taxon>
        <taxon>Pseudomonadati</taxon>
        <taxon>Bacteroidota</taxon>
        <taxon>Flavobacteriia</taxon>
        <taxon>Flavobacteriales</taxon>
        <taxon>Flavobacteriaceae</taxon>
    </lineage>
</organism>
<dbReference type="InterPro" id="IPR025714">
    <property type="entry name" value="Methyltranfer_dom"/>
</dbReference>
<dbReference type="OrthoDB" id="9784101at2"/>
<dbReference type="Pfam" id="PF13847">
    <property type="entry name" value="Methyltransf_31"/>
    <property type="match status" value="1"/>
</dbReference>
<evidence type="ECO:0000313" key="4">
    <source>
        <dbReference type="Proteomes" id="UP000239068"/>
    </source>
</evidence>
<evidence type="ECO:0000313" key="3">
    <source>
        <dbReference type="EMBL" id="PQJ82990.1"/>
    </source>
</evidence>
<accession>A0A2S7WZG6</accession>
<dbReference type="Gene3D" id="3.40.50.150">
    <property type="entry name" value="Vaccinia Virus protein VP39"/>
    <property type="match status" value="1"/>
</dbReference>
<keyword evidence="3" id="KW-0489">Methyltransferase</keyword>
<dbReference type="AlphaFoldDB" id="A0A2S7WZG6"/>
<evidence type="ECO:0000256" key="1">
    <source>
        <dbReference type="SAM" id="SignalP"/>
    </source>
</evidence>
<protein>
    <submittedName>
        <fullName evidence="3">SAM-dependent methyltransferase</fullName>
    </submittedName>
</protein>
<dbReference type="RefSeq" id="WP_105021529.1">
    <property type="nucleotide sequence ID" value="NZ_MSCM01000001.1"/>
</dbReference>
<keyword evidence="1" id="KW-0732">Signal</keyword>
<feature type="chain" id="PRO_5015609374" evidence="1">
    <location>
        <begin position="25"/>
        <end position="244"/>
    </location>
</feature>
<dbReference type="SUPFAM" id="SSF53335">
    <property type="entry name" value="S-adenosyl-L-methionine-dependent methyltransferases"/>
    <property type="match status" value="1"/>
</dbReference>
<evidence type="ECO:0000259" key="2">
    <source>
        <dbReference type="Pfam" id="PF13847"/>
    </source>
</evidence>
<gene>
    <name evidence="3" type="ORF">BTO16_06085</name>
</gene>
<sequence length="244" mass="28302">MKKSILFKLFLLLLIPLLSCKAQVQKTSEETYIFKEGDKNGIGKWYLDREIAYVMGYEGINWLERSSREKEENTSKLIENMHIQPTDIIADIGAGSGYHVFKMAPIAYKGAVYAVDIQPEMLQAILENNQYKKYTNIELIQGDEKSVKLPENTFDKVLMVDVYHEFNFPKEMMLSIKKSLKENGKIYLIEYKSEDISVPIKMIHKMSEKQAVKEMKAVGFKLEKNSTNLPWQHCMVFVKNNLLK</sequence>
<reference evidence="3 4" key="1">
    <citation type="submission" date="2016-12" db="EMBL/GenBank/DDBJ databases">
        <title>Trade-off between light-utilization and light-protection in marine flavobacteria.</title>
        <authorList>
            <person name="Kumagai Y."/>
            <person name="Yoshizawa S."/>
            <person name="Kogure K."/>
            <person name="Iwasaki W."/>
        </authorList>
    </citation>
    <scope>NUCLEOTIDE SEQUENCE [LARGE SCALE GENOMIC DNA]</scope>
    <source>
        <strain evidence="3 4">ATCC 43844</strain>
    </source>
</reference>
<dbReference type="CDD" id="cd02440">
    <property type="entry name" value="AdoMet_MTases"/>
    <property type="match status" value="1"/>
</dbReference>
<comment type="caution">
    <text evidence="3">The sequence shown here is derived from an EMBL/GenBank/DDBJ whole genome shotgun (WGS) entry which is preliminary data.</text>
</comment>
<feature type="signal peptide" evidence="1">
    <location>
        <begin position="1"/>
        <end position="24"/>
    </location>
</feature>